<dbReference type="GO" id="GO:0004324">
    <property type="term" value="F:ferredoxin-NADP+ reductase activity"/>
    <property type="evidence" value="ECO:0007669"/>
    <property type="project" value="UniProtKB-UniRule"/>
</dbReference>
<sequence>MKDVYDVTIIGGGPAGLYSAFYSGLREMKVKIIDVQPELGGKVRLYPEKVIWDVGGMPPTTGDEFRKQLIEQGLRFDPAVHLDTKVTSFDRLDDGSFVIYTDKDTHYSKSVIMAAGGGIITPQKLNVTGADRFELTNLHYTIQALDRFKGKKVLVSGGGNAAVDWANELSPIAGEIFHVYRKEEPTGHEAEVARLKRGPVQSFPCTRITELKAGSDGRKIALVVLERDCVTEPFELEVDEVVVSHGYERDMELLQQKKEEIGVSDDGVILGGSDGTTGIPGLFAAGDLLRHDGKLNLIAGAFHDAANAVNQAKQYIEPDAMKYGMVSSHNDRFKDWNEKIKAQRNCTIC</sequence>
<dbReference type="InterPro" id="IPR036188">
    <property type="entry name" value="FAD/NAD-bd_sf"/>
</dbReference>
<feature type="binding site" evidence="6">
    <location>
        <position position="287"/>
    </location>
    <ligand>
        <name>FAD</name>
        <dbReference type="ChEBI" id="CHEBI:57692"/>
    </ligand>
</feature>
<comment type="caution">
    <text evidence="8">The sequence shown here is derived from an EMBL/GenBank/DDBJ whole genome shotgun (WGS) entry which is preliminary data.</text>
</comment>
<dbReference type="EMBL" id="PDOF01000001">
    <property type="protein sequence ID" value="PYZ97620.1"/>
    <property type="molecule type" value="Genomic_DNA"/>
</dbReference>
<dbReference type="InterPro" id="IPR050097">
    <property type="entry name" value="Ferredoxin-NADP_redctase_2"/>
</dbReference>
<dbReference type="InterPro" id="IPR022890">
    <property type="entry name" value="Fd--NADP_Rdtase_type_2"/>
</dbReference>
<protein>
    <recommendedName>
        <fullName evidence="6">Ferredoxin--NADP reductase</fullName>
        <shortName evidence="6">FNR</shortName>
        <shortName evidence="6">Fd-NADP(+) reductase</shortName>
        <ecNumber evidence="6">1.18.1.2</ecNumber>
    </recommendedName>
</protein>
<organism evidence="8 9">
    <name type="scientific">Alteribacter lacisalsi</name>
    <dbReference type="NCBI Taxonomy" id="2045244"/>
    <lineage>
        <taxon>Bacteria</taxon>
        <taxon>Bacillati</taxon>
        <taxon>Bacillota</taxon>
        <taxon>Bacilli</taxon>
        <taxon>Bacillales</taxon>
        <taxon>Bacillaceae</taxon>
        <taxon>Alteribacter</taxon>
    </lineage>
</organism>
<feature type="binding site" evidence="6">
    <location>
        <position position="120"/>
    </location>
    <ligand>
        <name>FAD</name>
        <dbReference type="ChEBI" id="CHEBI:57692"/>
    </ligand>
</feature>
<comment type="similarity">
    <text evidence="6">Belongs to the ferredoxin--NADP reductase type 2 family.</text>
</comment>
<dbReference type="InterPro" id="IPR023753">
    <property type="entry name" value="FAD/NAD-binding_dom"/>
</dbReference>
<accession>A0A2W0HC94</accession>
<keyword evidence="2 6" id="KW-0285">Flavoprotein</keyword>
<dbReference type="SUPFAM" id="SSF51905">
    <property type="entry name" value="FAD/NAD(P)-binding domain"/>
    <property type="match status" value="1"/>
</dbReference>
<name>A0A2W0HC94_9BACI</name>
<evidence type="ECO:0000256" key="4">
    <source>
        <dbReference type="ARBA" id="ARBA00022857"/>
    </source>
</evidence>
<dbReference type="PRINTS" id="PR00368">
    <property type="entry name" value="FADPNR"/>
</dbReference>
<dbReference type="PRINTS" id="PR00469">
    <property type="entry name" value="PNDRDTASEII"/>
</dbReference>
<keyword evidence="5 6" id="KW-0560">Oxidoreductase</keyword>
<keyword evidence="9" id="KW-1185">Reference proteome</keyword>
<proteinExistence type="inferred from homology"/>
<comment type="caution">
    <text evidence="6">Lacks conserved residue(s) required for the propagation of feature annotation.</text>
</comment>
<comment type="catalytic activity">
    <reaction evidence="6">
        <text>2 reduced [2Fe-2S]-[ferredoxin] + NADP(+) + H(+) = 2 oxidized [2Fe-2S]-[ferredoxin] + NADPH</text>
        <dbReference type="Rhea" id="RHEA:20125"/>
        <dbReference type="Rhea" id="RHEA-COMP:10000"/>
        <dbReference type="Rhea" id="RHEA-COMP:10001"/>
        <dbReference type="ChEBI" id="CHEBI:15378"/>
        <dbReference type="ChEBI" id="CHEBI:33737"/>
        <dbReference type="ChEBI" id="CHEBI:33738"/>
        <dbReference type="ChEBI" id="CHEBI:57783"/>
        <dbReference type="ChEBI" id="CHEBI:58349"/>
        <dbReference type="EC" id="1.18.1.2"/>
    </reaction>
</comment>
<dbReference type="PANTHER" id="PTHR48105">
    <property type="entry name" value="THIOREDOXIN REDUCTASE 1-RELATED-RELATED"/>
    <property type="match status" value="1"/>
</dbReference>
<feature type="domain" description="FAD/NAD(P)-binding" evidence="7">
    <location>
        <begin position="5"/>
        <end position="310"/>
    </location>
</feature>
<dbReference type="GO" id="GO:0050660">
    <property type="term" value="F:flavin adenine dinucleotide binding"/>
    <property type="evidence" value="ECO:0007669"/>
    <property type="project" value="UniProtKB-UniRule"/>
</dbReference>
<comment type="subunit">
    <text evidence="1 6">Homodimer.</text>
</comment>
<evidence type="ECO:0000256" key="6">
    <source>
        <dbReference type="HAMAP-Rule" id="MF_01685"/>
    </source>
</evidence>
<evidence type="ECO:0000259" key="7">
    <source>
        <dbReference type="Pfam" id="PF07992"/>
    </source>
</evidence>
<evidence type="ECO:0000256" key="5">
    <source>
        <dbReference type="ARBA" id="ARBA00023002"/>
    </source>
</evidence>
<gene>
    <name evidence="8" type="ORF">CR205_03220</name>
</gene>
<feature type="binding site" evidence="6">
    <location>
        <position position="46"/>
    </location>
    <ligand>
        <name>FAD</name>
        <dbReference type="ChEBI" id="CHEBI:57692"/>
    </ligand>
</feature>
<dbReference type="GO" id="GO:0050661">
    <property type="term" value="F:NADP binding"/>
    <property type="evidence" value="ECO:0007669"/>
    <property type="project" value="UniProtKB-UniRule"/>
</dbReference>
<evidence type="ECO:0000256" key="3">
    <source>
        <dbReference type="ARBA" id="ARBA00022827"/>
    </source>
</evidence>
<feature type="binding site" evidence="6">
    <location>
        <position position="86"/>
    </location>
    <ligand>
        <name>FAD</name>
        <dbReference type="ChEBI" id="CHEBI:57692"/>
    </ligand>
</feature>
<dbReference type="EC" id="1.18.1.2" evidence="6"/>
<dbReference type="HAMAP" id="MF_01685">
    <property type="entry name" value="FENR2"/>
    <property type="match status" value="1"/>
</dbReference>
<reference evidence="8 9" key="1">
    <citation type="submission" date="2017-10" db="EMBL/GenBank/DDBJ databases">
        <title>Bacillus sp. nov., a halophilic bacterium isolated from a Yangshapao Lake.</title>
        <authorList>
            <person name="Wang H."/>
        </authorList>
    </citation>
    <scope>NUCLEOTIDE SEQUENCE [LARGE SCALE GENOMIC DNA]</scope>
    <source>
        <strain evidence="8 9">YSP-3</strain>
    </source>
</reference>
<dbReference type="RefSeq" id="WP_110516877.1">
    <property type="nucleotide sequence ID" value="NZ_PDOF01000001.1"/>
</dbReference>
<dbReference type="Proteomes" id="UP000248066">
    <property type="component" value="Unassembled WGS sequence"/>
</dbReference>
<dbReference type="AlphaFoldDB" id="A0A2W0HC94"/>
<evidence type="ECO:0000313" key="8">
    <source>
        <dbReference type="EMBL" id="PYZ97620.1"/>
    </source>
</evidence>
<evidence type="ECO:0000256" key="2">
    <source>
        <dbReference type="ARBA" id="ARBA00022630"/>
    </source>
</evidence>
<dbReference type="OrthoDB" id="9806179at2"/>
<evidence type="ECO:0000256" key="1">
    <source>
        <dbReference type="ARBA" id="ARBA00011738"/>
    </source>
</evidence>
<dbReference type="Gene3D" id="3.50.50.60">
    <property type="entry name" value="FAD/NAD(P)-binding domain"/>
    <property type="match status" value="2"/>
</dbReference>
<feature type="binding site" evidence="6">
    <location>
        <position position="328"/>
    </location>
    <ligand>
        <name>FAD</name>
        <dbReference type="ChEBI" id="CHEBI:57692"/>
    </ligand>
</feature>
<comment type="cofactor">
    <cofactor evidence="6">
        <name>FAD</name>
        <dbReference type="ChEBI" id="CHEBI:57692"/>
    </cofactor>
    <text evidence="6">Binds 1 FAD per subunit.</text>
</comment>
<keyword evidence="4 6" id="KW-0521">NADP</keyword>
<feature type="binding site" evidence="6">
    <location>
        <position position="34"/>
    </location>
    <ligand>
        <name>FAD</name>
        <dbReference type="ChEBI" id="CHEBI:57692"/>
    </ligand>
</feature>
<keyword evidence="3 6" id="KW-0274">FAD</keyword>
<dbReference type="Pfam" id="PF07992">
    <property type="entry name" value="Pyr_redox_2"/>
    <property type="match status" value="1"/>
</dbReference>
<feature type="binding site" evidence="6">
    <location>
        <position position="42"/>
    </location>
    <ligand>
        <name>FAD</name>
        <dbReference type="ChEBI" id="CHEBI:57692"/>
    </ligand>
</feature>
<evidence type="ECO:0000313" key="9">
    <source>
        <dbReference type="Proteomes" id="UP000248066"/>
    </source>
</evidence>